<dbReference type="Proteomes" id="UP001642483">
    <property type="component" value="Unassembled WGS sequence"/>
</dbReference>
<dbReference type="PROSITE" id="PS50158">
    <property type="entry name" value="ZF_CCHC"/>
    <property type="match status" value="1"/>
</dbReference>
<dbReference type="SMART" id="SM00343">
    <property type="entry name" value="ZnF_C2HC"/>
    <property type="match status" value="1"/>
</dbReference>
<protein>
    <recommendedName>
        <fullName evidence="3">CCHC-type domain-containing protein</fullName>
    </recommendedName>
</protein>
<evidence type="ECO:0000313" key="4">
    <source>
        <dbReference type="EMBL" id="CAK8688720.1"/>
    </source>
</evidence>
<keyword evidence="1" id="KW-0863">Zinc-finger</keyword>
<keyword evidence="2" id="KW-0175">Coiled coil</keyword>
<dbReference type="InterPro" id="IPR001878">
    <property type="entry name" value="Znf_CCHC"/>
</dbReference>
<gene>
    <name evidence="4" type="ORF">CVLEPA_LOCUS20704</name>
</gene>
<name>A0ABP0GAT5_CLALP</name>
<feature type="domain" description="CCHC-type" evidence="3">
    <location>
        <begin position="233"/>
        <end position="246"/>
    </location>
</feature>
<accession>A0ABP0GAT5</accession>
<dbReference type="Gene3D" id="4.10.60.10">
    <property type="entry name" value="Zinc finger, CCHC-type"/>
    <property type="match status" value="1"/>
</dbReference>
<reference evidence="4 5" key="1">
    <citation type="submission" date="2024-02" db="EMBL/GenBank/DDBJ databases">
        <authorList>
            <person name="Daric V."/>
            <person name="Darras S."/>
        </authorList>
    </citation>
    <scope>NUCLEOTIDE SEQUENCE [LARGE SCALE GENOMIC DNA]</scope>
</reference>
<dbReference type="EMBL" id="CAWYQH010000108">
    <property type="protein sequence ID" value="CAK8688720.1"/>
    <property type="molecule type" value="Genomic_DNA"/>
</dbReference>
<evidence type="ECO:0000256" key="2">
    <source>
        <dbReference type="SAM" id="Coils"/>
    </source>
</evidence>
<evidence type="ECO:0000313" key="5">
    <source>
        <dbReference type="Proteomes" id="UP001642483"/>
    </source>
</evidence>
<sequence length="264" mass="30035">MNFFCSPLKFELGESFISFLSTFESFCDSVDATAAARKHAFMVSLPEDVKLEMICNGARLGTMNYEELKSKAEEVACCSLRRNKAKQQLIQRTQALGETNRSYVNALVNFGAIAYPKPEDEGTKNDVLYNALIAGLRNKHEAERLVTCNMEVQCPKFLDAVKKLLMMEPEHVQQHVSKIQPMEQVPSAREEMKQMIQDLRQEVDTLRESLSEISRRSRLNHNHPFRLRESRTCFACGERGHISRYCLQRNRQGNANGAGTGVRP</sequence>
<feature type="coiled-coil region" evidence="2">
    <location>
        <begin position="189"/>
        <end position="216"/>
    </location>
</feature>
<comment type="caution">
    <text evidence="4">The sequence shown here is derived from an EMBL/GenBank/DDBJ whole genome shotgun (WGS) entry which is preliminary data.</text>
</comment>
<organism evidence="4 5">
    <name type="scientific">Clavelina lepadiformis</name>
    <name type="common">Light-bulb sea squirt</name>
    <name type="synonym">Ascidia lepadiformis</name>
    <dbReference type="NCBI Taxonomy" id="159417"/>
    <lineage>
        <taxon>Eukaryota</taxon>
        <taxon>Metazoa</taxon>
        <taxon>Chordata</taxon>
        <taxon>Tunicata</taxon>
        <taxon>Ascidiacea</taxon>
        <taxon>Aplousobranchia</taxon>
        <taxon>Clavelinidae</taxon>
        <taxon>Clavelina</taxon>
    </lineage>
</organism>
<keyword evidence="5" id="KW-1185">Reference proteome</keyword>
<evidence type="ECO:0000256" key="1">
    <source>
        <dbReference type="PROSITE-ProRule" id="PRU00047"/>
    </source>
</evidence>
<evidence type="ECO:0000259" key="3">
    <source>
        <dbReference type="PROSITE" id="PS50158"/>
    </source>
</evidence>
<proteinExistence type="predicted"/>
<keyword evidence="1" id="KW-0862">Zinc</keyword>
<dbReference type="InterPro" id="IPR036875">
    <property type="entry name" value="Znf_CCHC_sf"/>
</dbReference>
<dbReference type="SUPFAM" id="SSF57756">
    <property type="entry name" value="Retrovirus zinc finger-like domains"/>
    <property type="match status" value="1"/>
</dbReference>
<keyword evidence="1" id="KW-0479">Metal-binding</keyword>